<dbReference type="OrthoDB" id="5652580at2"/>
<dbReference type="EMBL" id="QQAX01000024">
    <property type="protein sequence ID" value="RDI40062.1"/>
    <property type="molecule type" value="Genomic_DNA"/>
</dbReference>
<comment type="caution">
    <text evidence="2">The sequence shown here is derived from an EMBL/GenBank/DDBJ whole genome shotgun (WGS) entry which is preliminary data.</text>
</comment>
<organism evidence="2 3">
    <name type="scientific">Aquicella lusitana</name>
    <dbReference type="NCBI Taxonomy" id="254246"/>
    <lineage>
        <taxon>Bacteria</taxon>
        <taxon>Pseudomonadati</taxon>
        <taxon>Pseudomonadota</taxon>
        <taxon>Gammaproteobacteria</taxon>
        <taxon>Legionellales</taxon>
        <taxon>Coxiellaceae</taxon>
        <taxon>Aquicella</taxon>
    </lineage>
</organism>
<dbReference type="Gene3D" id="2.170.270.10">
    <property type="entry name" value="SET domain"/>
    <property type="match status" value="1"/>
</dbReference>
<keyword evidence="3" id="KW-1185">Reference proteome</keyword>
<proteinExistence type="predicted"/>
<dbReference type="PROSITE" id="PS50280">
    <property type="entry name" value="SET"/>
    <property type="match status" value="1"/>
</dbReference>
<accession>A0A370G8E5</accession>
<name>A0A370G8E5_9COXI</name>
<dbReference type="AlphaFoldDB" id="A0A370G8E5"/>
<protein>
    <submittedName>
        <fullName evidence="2">SET domain-containing protein</fullName>
    </submittedName>
</protein>
<reference evidence="2 3" key="1">
    <citation type="submission" date="2018-07" db="EMBL/GenBank/DDBJ databases">
        <title>Genomic Encyclopedia of Type Strains, Phase IV (KMG-IV): sequencing the most valuable type-strain genomes for metagenomic binning, comparative biology and taxonomic classification.</title>
        <authorList>
            <person name="Goeker M."/>
        </authorList>
    </citation>
    <scope>NUCLEOTIDE SEQUENCE [LARGE SCALE GENOMIC DNA]</scope>
    <source>
        <strain evidence="2 3">DSM 16500</strain>
    </source>
</reference>
<evidence type="ECO:0000259" key="1">
    <source>
        <dbReference type="PROSITE" id="PS50280"/>
    </source>
</evidence>
<dbReference type="InterPro" id="IPR001214">
    <property type="entry name" value="SET_dom"/>
</dbReference>
<feature type="domain" description="SET" evidence="1">
    <location>
        <begin position="74"/>
        <end position="244"/>
    </location>
</feature>
<dbReference type="SUPFAM" id="SSF82199">
    <property type="entry name" value="SET domain"/>
    <property type="match status" value="1"/>
</dbReference>
<dbReference type="Pfam" id="PF00856">
    <property type="entry name" value="SET"/>
    <property type="match status" value="1"/>
</dbReference>
<gene>
    <name evidence="2" type="ORF">C8D86_12412</name>
</gene>
<evidence type="ECO:0000313" key="3">
    <source>
        <dbReference type="Proteomes" id="UP000254720"/>
    </source>
</evidence>
<dbReference type="Proteomes" id="UP000254720">
    <property type="component" value="Unassembled WGS sequence"/>
</dbReference>
<dbReference type="RefSeq" id="WP_114835127.1">
    <property type="nucleotide sequence ID" value="NZ_LR699114.1"/>
</dbReference>
<evidence type="ECO:0000313" key="2">
    <source>
        <dbReference type="EMBL" id="RDI40062.1"/>
    </source>
</evidence>
<sequence>MDSRSLANSSILKSEKKFVQLFGAPEKINIADKPPRLGGKVTPVSTSEFAKQSNMTAWTESIVLESDASHQIKNKFYIGETFSPSSVQKIINQIKINTGKQAICYMNEQVGHGVFALEDMPKGTWVAMYAGYALPVSEQHPIETHNNIYAVAIPGISGNMIGTVNAEKYGNIARFYQHLPQTANQSTSTNDITLDDYQFSGINKHDVAAANLEEVLISYQGYPVAFFRTSRDVKKDEQLGWDYGRKYWPALDIVPCLFDKKGTPINPSLYLPNKVLLRVCENVKRKRHADLFIPLKDFYQDFRNGPIKIDAEKIIFTITQADFDQAFEKYKHSPFIIIDKPSHVEQVALQDQTTSIGSGLKFGFHKEDKSEIIREELNRITGLLGLPKWGYNKAKNIAFLAAEHVESEGVIRDLAAYLESKGLKIKVGHHKETNKPLIYVENADKLLSPSIEYIEEMKPLLNQTLKSLIPNNQRQFGAPPG</sequence>
<dbReference type="InterPro" id="IPR046341">
    <property type="entry name" value="SET_dom_sf"/>
</dbReference>